<accession>A0A7Y3WV17</accession>
<comment type="caution">
    <text evidence="1">The sequence shown here is derived from an EMBL/GenBank/DDBJ whole genome shotgun (WGS) entry which is preliminary data.</text>
</comment>
<name>A0A7Y3WV17_9CLOT</name>
<gene>
    <name evidence="1" type="ORF">HLQ16_22090</name>
</gene>
<dbReference type="EMBL" id="JABEYB010000027">
    <property type="protein sequence ID" value="NNU78585.1"/>
    <property type="molecule type" value="Genomic_DNA"/>
</dbReference>
<proteinExistence type="predicted"/>
<dbReference type="AlphaFoldDB" id="A0A7Y3WV17"/>
<dbReference type="RefSeq" id="WP_171299132.1">
    <property type="nucleotide sequence ID" value="NZ_CP087101.1"/>
</dbReference>
<sequence length="315" mass="36785">MSRHANIKSQLDTRLDQLKAIGESKVKARAAYQQSCKSRGEKCNTSKSPLIHSLDSITGYRQTYKEFSSWLRENRSEVYLSKDLKLLDKEICYDYLNYRQDNNISAWVISKDQSALNKVLDLDLNKREGCLRERRQEDITRSRLPRKMDTRYNPKNYEKQIDIAKGFGLRRECVCGGNYAIKESSLFIRDSVIYCSIIGKGGKYREAPCLDKYKEIMLERYNIPEHSSLTKSEFVINYRSSVDDPLFDKYTNLIDNHAFRAEYAKDLYSQLVIEKDAKDLPMQTYYKGYYEDCVGDVSRALGHDRLNVVVDSYFK</sequence>
<evidence type="ECO:0000313" key="1">
    <source>
        <dbReference type="EMBL" id="NNU78585.1"/>
    </source>
</evidence>
<dbReference type="Proteomes" id="UP000531659">
    <property type="component" value="Unassembled WGS sequence"/>
</dbReference>
<protein>
    <recommendedName>
        <fullName evidence="3">Core-binding (CB) domain-containing protein</fullName>
    </recommendedName>
</protein>
<evidence type="ECO:0000313" key="2">
    <source>
        <dbReference type="Proteomes" id="UP000531659"/>
    </source>
</evidence>
<organism evidence="1 2">
    <name type="scientific">Clostridium estertheticum</name>
    <dbReference type="NCBI Taxonomy" id="238834"/>
    <lineage>
        <taxon>Bacteria</taxon>
        <taxon>Bacillati</taxon>
        <taxon>Bacillota</taxon>
        <taxon>Clostridia</taxon>
        <taxon>Eubacteriales</taxon>
        <taxon>Clostridiaceae</taxon>
        <taxon>Clostridium</taxon>
    </lineage>
</organism>
<reference evidence="1 2" key="1">
    <citation type="submission" date="2020-05" db="EMBL/GenBank/DDBJ databases">
        <title>Complete genome of Clostridium estertheticum subspecies estertheticum, isolated from Vacuum packed lamb meat from New Zealand imported to Switzerland.</title>
        <authorList>
            <person name="Wambui J."/>
            <person name="Stevens M.J.A."/>
            <person name="Stephan R."/>
        </authorList>
    </citation>
    <scope>NUCLEOTIDE SEQUENCE [LARGE SCALE GENOMIC DNA]</scope>
    <source>
        <strain evidence="1 2">CEST001</strain>
    </source>
</reference>
<evidence type="ECO:0008006" key="3">
    <source>
        <dbReference type="Google" id="ProtNLM"/>
    </source>
</evidence>